<protein>
    <submittedName>
        <fullName evidence="2">Uncharacterized protein</fullName>
    </submittedName>
</protein>
<organism evidence="2 3">
    <name type="scientific">Pandoraea eparura</name>
    <dbReference type="NCBI Taxonomy" id="2508291"/>
    <lineage>
        <taxon>Bacteria</taxon>
        <taxon>Pseudomonadati</taxon>
        <taxon>Pseudomonadota</taxon>
        <taxon>Betaproteobacteria</taxon>
        <taxon>Burkholderiales</taxon>
        <taxon>Burkholderiaceae</taxon>
        <taxon>Pandoraea</taxon>
    </lineage>
</organism>
<dbReference type="Proteomes" id="UP000400981">
    <property type="component" value="Unassembled WGS sequence"/>
</dbReference>
<evidence type="ECO:0000313" key="3">
    <source>
        <dbReference type="Proteomes" id="UP000400981"/>
    </source>
</evidence>
<feature type="region of interest" description="Disordered" evidence="1">
    <location>
        <begin position="1"/>
        <end position="29"/>
    </location>
</feature>
<evidence type="ECO:0000256" key="1">
    <source>
        <dbReference type="SAM" id="MobiDB-lite"/>
    </source>
</evidence>
<reference evidence="2 3" key="1">
    <citation type="submission" date="2019-08" db="EMBL/GenBank/DDBJ databases">
        <authorList>
            <person name="Peeters C."/>
        </authorList>
    </citation>
    <scope>NUCLEOTIDE SEQUENCE [LARGE SCALE GENOMIC DNA]</scope>
    <source>
        <strain evidence="2 3">LMG 31012</strain>
    </source>
</reference>
<keyword evidence="3" id="KW-1185">Reference proteome</keyword>
<dbReference type="EMBL" id="CABPSH010000010">
    <property type="protein sequence ID" value="VVE31445.1"/>
    <property type="molecule type" value="Genomic_DNA"/>
</dbReference>
<proteinExistence type="predicted"/>
<dbReference type="AlphaFoldDB" id="A0A5E4X5P4"/>
<evidence type="ECO:0000313" key="2">
    <source>
        <dbReference type="EMBL" id="VVE31445.1"/>
    </source>
</evidence>
<sequence>MDQSNEVQPVVTDADVGEQGNVPGMSSTDTTTAAIAQSTLDAGSNSSDGLATTNSGEAAISTDQKAGTLMRLHAAIDALEAKIGSGVHVFAHEVAAVREMVKAAI</sequence>
<accession>A0A5E4X5P4</accession>
<name>A0A5E4X5P4_9BURK</name>
<gene>
    <name evidence="2" type="ORF">PEP31012_03699</name>
</gene>